<feature type="region of interest" description="Disordered" evidence="1">
    <location>
        <begin position="1"/>
        <end position="103"/>
    </location>
</feature>
<name>A0A804QKA1_MAIZE</name>
<dbReference type="Proteomes" id="UP000007305">
    <property type="component" value="Chromosome 8"/>
</dbReference>
<dbReference type="AlphaFoldDB" id="A0A804QKA1"/>
<keyword evidence="3" id="KW-1185">Reference proteome</keyword>
<reference evidence="2" key="2">
    <citation type="submission" date="2019-07" db="EMBL/GenBank/DDBJ databases">
        <authorList>
            <person name="Seetharam A."/>
            <person name="Woodhouse M."/>
            <person name="Cannon E."/>
        </authorList>
    </citation>
    <scope>NUCLEOTIDE SEQUENCE [LARGE SCALE GENOMIC DNA]</scope>
    <source>
        <strain evidence="2">cv. B73</strain>
    </source>
</reference>
<feature type="compositionally biased region" description="Basic residues" evidence="1">
    <location>
        <begin position="240"/>
        <end position="257"/>
    </location>
</feature>
<feature type="compositionally biased region" description="Basic and acidic residues" evidence="1">
    <location>
        <begin position="279"/>
        <end position="288"/>
    </location>
</feature>
<reference evidence="2" key="3">
    <citation type="submission" date="2021-05" db="UniProtKB">
        <authorList>
            <consortium name="EnsemblPlants"/>
        </authorList>
    </citation>
    <scope>IDENTIFICATION</scope>
    <source>
        <strain evidence="2">cv. B73</strain>
    </source>
</reference>
<feature type="compositionally biased region" description="Low complexity" evidence="1">
    <location>
        <begin position="1"/>
        <end position="11"/>
    </location>
</feature>
<accession>A0A804QKA1</accession>
<dbReference type="Gramene" id="Zm00001eb344220_T001">
    <property type="protein sequence ID" value="Zm00001eb344220_P001"/>
    <property type="gene ID" value="Zm00001eb344220"/>
</dbReference>
<protein>
    <submittedName>
        <fullName evidence="2">Uncharacterized protein</fullName>
    </submittedName>
</protein>
<feature type="region of interest" description="Disordered" evidence="1">
    <location>
        <begin position="117"/>
        <end position="260"/>
    </location>
</feature>
<feature type="compositionally biased region" description="Basic residues" evidence="1">
    <location>
        <begin position="191"/>
        <end position="204"/>
    </location>
</feature>
<feature type="compositionally biased region" description="Low complexity" evidence="1">
    <location>
        <begin position="143"/>
        <end position="154"/>
    </location>
</feature>
<feature type="compositionally biased region" description="Polar residues" evidence="1">
    <location>
        <begin position="64"/>
        <end position="74"/>
    </location>
</feature>
<feature type="compositionally biased region" description="Basic and acidic residues" evidence="1">
    <location>
        <begin position="169"/>
        <end position="178"/>
    </location>
</feature>
<evidence type="ECO:0000313" key="3">
    <source>
        <dbReference type="Proteomes" id="UP000007305"/>
    </source>
</evidence>
<sequence length="321" mass="34727">MASSQRRSSLPLRRRRRPTSSASTTCIRSRHASATLAPPWPSYTAKKSSSCSCSPPTASEARNESATANASSISLRRPITDTAPCDRRAGQQQPSVAVSRDESYGDLCDPDRILFVGAGPSVARPSRRRRRAEAAPTSPPPSAAAALHKAGPSSLAAPFSLMYPSRPHSQSDGEETRPATRGVEPGFKNDRRPRRTGRRGGGRRIPRERLGARQRRGDVDGRDRRGRVAWARPMRPPGLPRRKYPVRPAHGPRRAARVARASGPLRAVTLALGGARARGGSERLDHRVARWAPPGGLRGGGPRKGGRGARRAMRLCPRDKC</sequence>
<feature type="compositionally biased region" description="Basic and acidic residues" evidence="1">
    <location>
        <begin position="205"/>
        <end position="223"/>
    </location>
</feature>
<proteinExistence type="predicted"/>
<dbReference type="EnsemblPlants" id="Zm00001eb344220_T001">
    <property type="protein sequence ID" value="Zm00001eb344220_P001"/>
    <property type="gene ID" value="Zm00001eb344220"/>
</dbReference>
<evidence type="ECO:0000256" key="1">
    <source>
        <dbReference type="SAM" id="MobiDB-lite"/>
    </source>
</evidence>
<feature type="region of interest" description="Disordered" evidence="1">
    <location>
        <begin position="275"/>
        <end position="321"/>
    </location>
</feature>
<organism evidence="2 3">
    <name type="scientific">Zea mays</name>
    <name type="common">Maize</name>
    <dbReference type="NCBI Taxonomy" id="4577"/>
    <lineage>
        <taxon>Eukaryota</taxon>
        <taxon>Viridiplantae</taxon>
        <taxon>Streptophyta</taxon>
        <taxon>Embryophyta</taxon>
        <taxon>Tracheophyta</taxon>
        <taxon>Spermatophyta</taxon>
        <taxon>Magnoliopsida</taxon>
        <taxon>Liliopsida</taxon>
        <taxon>Poales</taxon>
        <taxon>Poaceae</taxon>
        <taxon>PACMAD clade</taxon>
        <taxon>Panicoideae</taxon>
        <taxon>Andropogonodae</taxon>
        <taxon>Andropogoneae</taxon>
        <taxon>Tripsacinae</taxon>
        <taxon>Zea</taxon>
    </lineage>
</organism>
<reference evidence="3" key="1">
    <citation type="journal article" date="2009" name="Science">
        <title>The B73 maize genome: complexity, diversity, and dynamics.</title>
        <authorList>
            <person name="Schnable P.S."/>
            <person name="Ware D."/>
            <person name="Fulton R.S."/>
            <person name="Stein J.C."/>
            <person name="Wei F."/>
            <person name="Pasternak S."/>
            <person name="Liang C."/>
            <person name="Zhang J."/>
            <person name="Fulton L."/>
            <person name="Graves T.A."/>
            <person name="Minx P."/>
            <person name="Reily A.D."/>
            <person name="Courtney L."/>
            <person name="Kruchowski S.S."/>
            <person name="Tomlinson C."/>
            <person name="Strong C."/>
            <person name="Delehaunty K."/>
            <person name="Fronick C."/>
            <person name="Courtney B."/>
            <person name="Rock S.M."/>
            <person name="Belter E."/>
            <person name="Du F."/>
            <person name="Kim K."/>
            <person name="Abbott R.M."/>
            <person name="Cotton M."/>
            <person name="Levy A."/>
            <person name="Marchetto P."/>
            <person name="Ochoa K."/>
            <person name="Jackson S.M."/>
            <person name="Gillam B."/>
            <person name="Chen W."/>
            <person name="Yan L."/>
            <person name="Higginbotham J."/>
            <person name="Cardenas M."/>
            <person name="Waligorski J."/>
            <person name="Applebaum E."/>
            <person name="Phelps L."/>
            <person name="Falcone J."/>
            <person name="Kanchi K."/>
            <person name="Thane T."/>
            <person name="Scimone A."/>
            <person name="Thane N."/>
            <person name="Henke J."/>
            <person name="Wang T."/>
            <person name="Ruppert J."/>
            <person name="Shah N."/>
            <person name="Rotter K."/>
            <person name="Hodges J."/>
            <person name="Ingenthron E."/>
            <person name="Cordes M."/>
            <person name="Kohlberg S."/>
            <person name="Sgro J."/>
            <person name="Delgado B."/>
            <person name="Mead K."/>
            <person name="Chinwalla A."/>
            <person name="Leonard S."/>
            <person name="Crouse K."/>
            <person name="Collura K."/>
            <person name="Kudrna D."/>
            <person name="Currie J."/>
            <person name="He R."/>
            <person name="Angelova A."/>
            <person name="Rajasekar S."/>
            <person name="Mueller T."/>
            <person name="Lomeli R."/>
            <person name="Scara G."/>
            <person name="Ko A."/>
            <person name="Delaney K."/>
            <person name="Wissotski M."/>
            <person name="Lopez G."/>
            <person name="Campos D."/>
            <person name="Braidotti M."/>
            <person name="Ashley E."/>
            <person name="Golser W."/>
            <person name="Kim H."/>
            <person name="Lee S."/>
            <person name="Lin J."/>
            <person name="Dujmic Z."/>
            <person name="Kim W."/>
            <person name="Talag J."/>
            <person name="Zuccolo A."/>
            <person name="Fan C."/>
            <person name="Sebastian A."/>
            <person name="Kramer M."/>
            <person name="Spiegel L."/>
            <person name="Nascimento L."/>
            <person name="Zutavern T."/>
            <person name="Miller B."/>
            <person name="Ambroise C."/>
            <person name="Muller S."/>
            <person name="Spooner W."/>
            <person name="Narechania A."/>
            <person name="Ren L."/>
            <person name="Wei S."/>
            <person name="Kumari S."/>
            <person name="Faga B."/>
            <person name="Levy M.J."/>
            <person name="McMahan L."/>
            <person name="Van Buren P."/>
            <person name="Vaughn M.W."/>
            <person name="Ying K."/>
            <person name="Yeh C.-T."/>
            <person name="Emrich S.J."/>
            <person name="Jia Y."/>
            <person name="Kalyanaraman A."/>
            <person name="Hsia A.-P."/>
            <person name="Barbazuk W.B."/>
            <person name="Baucom R.S."/>
            <person name="Brutnell T.P."/>
            <person name="Carpita N.C."/>
            <person name="Chaparro C."/>
            <person name="Chia J.-M."/>
            <person name="Deragon J.-M."/>
            <person name="Estill J.C."/>
            <person name="Fu Y."/>
            <person name="Jeddeloh J.A."/>
            <person name="Han Y."/>
            <person name="Lee H."/>
            <person name="Li P."/>
            <person name="Lisch D.R."/>
            <person name="Liu S."/>
            <person name="Liu Z."/>
            <person name="Nagel D.H."/>
            <person name="McCann M.C."/>
            <person name="SanMiguel P."/>
            <person name="Myers A.M."/>
            <person name="Nettleton D."/>
            <person name="Nguyen J."/>
            <person name="Penning B.W."/>
            <person name="Ponnala L."/>
            <person name="Schneider K.L."/>
            <person name="Schwartz D.C."/>
            <person name="Sharma A."/>
            <person name="Soderlund C."/>
            <person name="Springer N.M."/>
            <person name="Sun Q."/>
            <person name="Wang H."/>
            <person name="Waterman M."/>
            <person name="Westerman R."/>
            <person name="Wolfgruber T.K."/>
            <person name="Yang L."/>
            <person name="Yu Y."/>
            <person name="Zhang L."/>
            <person name="Zhou S."/>
            <person name="Zhu Q."/>
            <person name="Bennetzen J.L."/>
            <person name="Dawe R.K."/>
            <person name="Jiang J."/>
            <person name="Jiang N."/>
            <person name="Presting G.G."/>
            <person name="Wessler S.R."/>
            <person name="Aluru S."/>
            <person name="Martienssen R.A."/>
            <person name="Clifton S.W."/>
            <person name="McCombie W.R."/>
            <person name="Wing R.A."/>
            <person name="Wilson R.K."/>
        </authorList>
    </citation>
    <scope>NUCLEOTIDE SEQUENCE [LARGE SCALE GENOMIC DNA]</scope>
    <source>
        <strain evidence="3">cv. B73</strain>
    </source>
</reference>
<dbReference type="InParanoid" id="A0A804QKA1"/>
<feature type="compositionally biased region" description="Basic residues" evidence="1">
    <location>
        <begin position="304"/>
        <end position="313"/>
    </location>
</feature>
<feature type="compositionally biased region" description="Low complexity" evidence="1">
    <location>
        <begin position="44"/>
        <end position="59"/>
    </location>
</feature>
<evidence type="ECO:0000313" key="2">
    <source>
        <dbReference type="EnsemblPlants" id="Zm00001eb344220_P001"/>
    </source>
</evidence>